<dbReference type="PANTHER" id="PTHR34142:SF1">
    <property type="entry name" value="GLYCOSIDE HYDROLASE FAMILY 5 DOMAIN-CONTAINING PROTEIN"/>
    <property type="match status" value="1"/>
</dbReference>
<name>A0AB39A361_9CUCU</name>
<keyword evidence="3 4" id="KW-0326">Glycosidase</keyword>
<evidence type="ECO:0000256" key="5">
    <source>
        <dbReference type="SAM" id="SignalP"/>
    </source>
</evidence>
<dbReference type="InterPro" id="IPR017853">
    <property type="entry name" value="GH"/>
</dbReference>
<protein>
    <submittedName>
        <fullName evidence="7">Endoglucanase Z8</fullName>
    </submittedName>
</protein>
<dbReference type="Gene3D" id="3.20.20.80">
    <property type="entry name" value="Glycosidases"/>
    <property type="match status" value="1"/>
</dbReference>
<dbReference type="InterPro" id="IPR018087">
    <property type="entry name" value="Glyco_hydro_5_CS"/>
</dbReference>
<dbReference type="GO" id="GO:0004553">
    <property type="term" value="F:hydrolase activity, hydrolyzing O-glycosyl compounds"/>
    <property type="evidence" value="ECO:0007669"/>
    <property type="project" value="InterPro"/>
</dbReference>
<feature type="chain" id="PRO_5044259402" evidence="5">
    <location>
        <begin position="23"/>
        <end position="323"/>
    </location>
</feature>
<dbReference type="PROSITE" id="PS00659">
    <property type="entry name" value="GLYCOSYL_HYDROL_F5"/>
    <property type="match status" value="1"/>
</dbReference>
<dbReference type="AlphaFoldDB" id="A0AB39A361"/>
<keyword evidence="5" id="KW-0732">Signal</keyword>
<organism evidence="7">
    <name type="scientific">Glenea cantor</name>
    <dbReference type="NCBI Taxonomy" id="983541"/>
    <lineage>
        <taxon>Eukaryota</taxon>
        <taxon>Metazoa</taxon>
        <taxon>Ecdysozoa</taxon>
        <taxon>Arthropoda</taxon>
        <taxon>Hexapoda</taxon>
        <taxon>Insecta</taxon>
        <taxon>Pterygota</taxon>
        <taxon>Neoptera</taxon>
        <taxon>Endopterygota</taxon>
        <taxon>Coleoptera</taxon>
        <taxon>Polyphaga</taxon>
        <taxon>Cucujiformia</taxon>
        <taxon>Chrysomeloidea</taxon>
        <taxon>Cerambycidae</taxon>
        <taxon>Lamiinae</taxon>
        <taxon>Saperdini</taxon>
        <taxon>Glenea</taxon>
    </lineage>
</organism>
<feature type="domain" description="Glycoside hydrolase family 5" evidence="6">
    <location>
        <begin position="44"/>
        <end position="288"/>
    </location>
</feature>
<dbReference type="EMBL" id="PQ050625">
    <property type="protein sequence ID" value="XDE69806.1"/>
    <property type="molecule type" value="mRNA"/>
</dbReference>
<evidence type="ECO:0000313" key="7">
    <source>
        <dbReference type="EMBL" id="XDE69806.1"/>
    </source>
</evidence>
<feature type="signal peptide" evidence="5">
    <location>
        <begin position="1"/>
        <end position="22"/>
    </location>
</feature>
<keyword evidence="2 4" id="KW-0378">Hydrolase</keyword>
<dbReference type="GO" id="GO:0000272">
    <property type="term" value="P:polysaccharide catabolic process"/>
    <property type="evidence" value="ECO:0007669"/>
    <property type="project" value="InterPro"/>
</dbReference>
<comment type="similarity">
    <text evidence="1 4">Belongs to the glycosyl hydrolase 5 (cellulase A) family.</text>
</comment>
<accession>A0AB39A361</accession>
<evidence type="ECO:0000259" key="6">
    <source>
        <dbReference type="Pfam" id="PF00150"/>
    </source>
</evidence>
<evidence type="ECO:0000256" key="2">
    <source>
        <dbReference type="ARBA" id="ARBA00022801"/>
    </source>
</evidence>
<dbReference type="InterPro" id="IPR001547">
    <property type="entry name" value="Glyco_hydro_5"/>
</dbReference>
<evidence type="ECO:0000256" key="3">
    <source>
        <dbReference type="ARBA" id="ARBA00023295"/>
    </source>
</evidence>
<dbReference type="PANTHER" id="PTHR34142">
    <property type="entry name" value="ENDO-BETA-1,4-GLUCANASE A"/>
    <property type="match status" value="1"/>
</dbReference>
<sequence length="323" mass="36348">MNSAFSLICLVILSVSIQYSSSKDAAQETVSKHGKLSVNGIQLVNQNGEAVQLKGMSLFWSVWMPQYWTPATIAAVHDNCHSNIVRAAMAVEYDGYLTNPATQMQMVETVIEAAIANDIYVIADWHDWHGEDHVEQAKGFFEQISKKYGGYPNLIYETYNEPLDISWSSVVKPYHEQIIQVIRANDPDNVILLGSPHYDQELDQVLADPIQGQTNIMYTLHFYPVDTKQWLRDRIQNVMNNGLPIFVSEYGTCAGTGNGTIDAAETALWWQWLDQNQMSYVNWAVSDKDESASVMIAGTPDYMTCTDEYLSESGKLVVPQNKK</sequence>
<evidence type="ECO:0000256" key="4">
    <source>
        <dbReference type="RuleBase" id="RU361153"/>
    </source>
</evidence>
<reference evidence="7" key="1">
    <citation type="submission" date="2024-07" db="EMBL/GenBank/DDBJ databases">
        <authorList>
            <person name="Su R."/>
        </authorList>
    </citation>
    <scope>NUCLEOTIDE SEQUENCE</scope>
</reference>
<evidence type="ECO:0000256" key="1">
    <source>
        <dbReference type="ARBA" id="ARBA00005641"/>
    </source>
</evidence>
<proteinExistence type="evidence at transcript level"/>
<dbReference type="SUPFAM" id="SSF51445">
    <property type="entry name" value="(Trans)glycosidases"/>
    <property type="match status" value="1"/>
</dbReference>
<dbReference type="Pfam" id="PF00150">
    <property type="entry name" value="Cellulase"/>
    <property type="match status" value="1"/>
</dbReference>